<dbReference type="AlphaFoldDB" id="A0A1S1PBT1"/>
<dbReference type="EMBL" id="MAXA01000265">
    <property type="protein sequence ID" value="OHV20403.1"/>
    <property type="molecule type" value="Genomic_DNA"/>
</dbReference>
<dbReference type="OrthoDB" id="102473at2"/>
<comment type="caution">
    <text evidence="2">The sequence shown here is derived from an EMBL/GenBank/DDBJ whole genome shotgun (WGS) entry which is preliminary data.</text>
</comment>
<gene>
    <name evidence="2" type="ORF">BBK14_28015</name>
</gene>
<dbReference type="InterPro" id="IPR003692">
    <property type="entry name" value="Hydantoinase_B"/>
</dbReference>
<dbReference type="PANTHER" id="PTHR11365:SF23">
    <property type="entry name" value="HYPOTHETICAL 5-OXOPROLINASE (EUROFUNG)-RELATED"/>
    <property type="match status" value="1"/>
</dbReference>
<accession>A0A1S1PBT1</accession>
<dbReference type="GO" id="GO:0005829">
    <property type="term" value="C:cytosol"/>
    <property type="evidence" value="ECO:0007669"/>
    <property type="project" value="TreeGrafter"/>
</dbReference>
<evidence type="ECO:0000259" key="1">
    <source>
        <dbReference type="Pfam" id="PF02538"/>
    </source>
</evidence>
<proteinExistence type="predicted"/>
<protein>
    <submittedName>
        <fullName evidence="2">5-oxoprolinase</fullName>
    </submittedName>
</protein>
<reference evidence="3" key="1">
    <citation type="submission" date="2016-07" db="EMBL/GenBank/DDBJ databases">
        <title>Frankia sp. NRRL B-16219 Genome sequencing.</title>
        <authorList>
            <person name="Ghodhbane-Gtari F."/>
            <person name="Swanson E."/>
            <person name="Gueddou A."/>
            <person name="Louati M."/>
            <person name="Nouioui I."/>
            <person name="Hezbri K."/>
            <person name="Abebe-Akele F."/>
            <person name="Simpson S."/>
            <person name="Morris K."/>
            <person name="Thomas K."/>
            <person name="Gtari M."/>
            <person name="Tisa L.S."/>
        </authorList>
    </citation>
    <scope>NUCLEOTIDE SEQUENCE [LARGE SCALE GENOMIC DNA]</scope>
    <source>
        <strain evidence="3">NRRL B-16219</strain>
    </source>
</reference>
<name>A0A1S1PBT1_9ACTN</name>
<feature type="domain" description="Hydantoinase B/oxoprolinase" evidence="1">
    <location>
        <begin position="5"/>
        <end position="532"/>
    </location>
</feature>
<keyword evidence="3" id="KW-1185">Reference proteome</keyword>
<dbReference type="InterPro" id="IPR045079">
    <property type="entry name" value="Oxoprolinase-like"/>
</dbReference>
<evidence type="ECO:0000313" key="3">
    <source>
        <dbReference type="Proteomes" id="UP000179769"/>
    </source>
</evidence>
<dbReference type="Proteomes" id="UP000179769">
    <property type="component" value="Unassembled WGS sequence"/>
</dbReference>
<sequence length="584" mass="61934">MTGADPVLAGIVDNRLHAIAEQMAQAMLRSCRSMVFQSRDFVTGIFTARGEWVATKDYIPVLAGSLPSALAGVTERFATEFAAGDLHEGDVFVLNDPYHGNNHPPDITIMKPVFHRGVHRFWTVTKGHHADTGGAVVGYNPYARDCWEDALRIPPVRLHHRGRRQRDVWDLILLNLRLPDVVEADLDCQIGAATLGERELVALLDAYGVEPVENAVAYQLDASRRHMRAEIGRLPDGVYRSVRHLDDGGAHHREPIAVRLELTIRGESALFDFTGSDPQVVGYANSTLANTAAAVLIGLLGVTDPTQRRTSGALAAIDIRTTPGTIVHAVEPAATSLCTLIACETIVETVWEAVGQADPAVTNAAWCRGYTFAAMGVDARTGRPFAVTGAMKGGSGATAGFDGWDAVGPPVAMGGGREIDVELHELTAPTTVLSQEYETDSAGAGRWRGGLGAVSRWRIDQDDLSVLCIGSGALDLTAPFGAAGGAPAPANRGLVHHADGRISHPPTNSLLRLDRGDVVEIHTSGGGGFGDPLDRPADAVADDVRDGLVSPTAARDVYGVILDPITDEVDAAATAARRAAARSR</sequence>
<dbReference type="RefSeq" id="WP_071066761.1">
    <property type="nucleotide sequence ID" value="NZ_MAXA01000265.1"/>
</dbReference>
<dbReference type="GO" id="GO:0017168">
    <property type="term" value="F:5-oxoprolinase (ATP-hydrolyzing) activity"/>
    <property type="evidence" value="ECO:0007669"/>
    <property type="project" value="TreeGrafter"/>
</dbReference>
<evidence type="ECO:0000313" key="2">
    <source>
        <dbReference type="EMBL" id="OHV20403.1"/>
    </source>
</evidence>
<dbReference type="Pfam" id="PF02538">
    <property type="entry name" value="Hydantoinase_B"/>
    <property type="match status" value="1"/>
</dbReference>
<organism evidence="2 3">
    <name type="scientific">Parafrankia soli</name>
    <dbReference type="NCBI Taxonomy" id="2599596"/>
    <lineage>
        <taxon>Bacteria</taxon>
        <taxon>Bacillati</taxon>
        <taxon>Actinomycetota</taxon>
        <taxon>Actinomycetes</taxon>
        <taxon>Frankiales</taxon>
        <taxon>Frankiaceae</taxon>
        <taxon>Parafrankia</taxon>
    </lineage>
</organism>
<dbReference type="GO" id="GO:0006749">
    <property type="term" value="P:glutathione metabolic process"/>
    <property type="evidence" value="ECO:0007669"/>
    <property type="project" value="TreeGrafter"/>
</dbReference>
<dbReference type="PANTHER" id="PTHR11365">
    <property type="entry name" value="5-OXOPROLINASE RELATED"/>
    <property type="match status" value="1"/>
</dbReference>